<accession>A0ABV5K9B6</accession>
<dbReference type="InterPro" id="IPR032093">
    <property type="entry name" value="PhoD_N"/>
</dbReference>
<dbReference type="InterPro" id="IPR038607">
    <property type="entry name" value="PhoD-like_sf"/>
</dbReference>
<dbReference type="CDD" id="cd07389">
    <property type="entry name" value="MPP_PhoD"/>
    <property type="match status" value="1"/>
</dbReference>
<feature type="region of interest" description="Disordered" evidence="1">
    <location>
        <begin position="557"/>
        <end position="578"/>
    </location>
</feature>
<feature type="domain" description="PhoD-like phosphatase metallophosphatase" evidence="2">
    <location>
        <begin position="160"/>
        <end position="530"/>
    </location>
</feature>
<evidence type="ECO:0000259" key="2">
    <source>
        <dbReference type="Pfam" id="PF09423"/>
    </source>
</evidence>
<dbReference type="SUPFAM" id="SSF56300">
    <property type="entry name" value="Metallo-dependent phosphatases"/>
    <property type="match status" value="1"/>
</dbReference>
<reference evidence="4 5" key="1">
    <citation type="submission" date="2024-09" db="EMBL/GenBank/DDBJ databases">
        <authorList>
            <person name="Sun Q."/>
            <person name="Mori K."/>
        </authorList>
    </citation>
    <scope>NUCLEOTIDE SEQUENCE [LARGE SCALE GENOMIC DNA]</scope>
    <source>
        <strain evidence="4 5">JCM 9626</strain>
    </source>
</reference>
<dbReference type="Pfam" id="PF16655">
    <property type="entry name" value="PhoD_N"/>
    <property type="match status" value="1"/>
</dbReference>
<evidence type="ECO:0000313" key="5">
    <source>
        <dbReference type="Proteomes" id="UP001589750"/>
    </source>
</evidence>
<evidence type="ECO:0000256" key="1">
    <source>
        <dbReference type="SAM" id="MobiDB-lite"/>
    </source>
</evidence>
<dbReference type="Pfam" id="PF09423">
    <property type="entry name" value="PhoD"/>
    <property type="match status" value="1"/>
</dbReference>
<dbReference type="PROSITE" id="PS51318">
    <property type="entry name" value="TAT"/>
    <property type="match status" value="1"/>
</dbReference>
<dbReference type="InterPro" id="IPR029052">
    <property type="entry name" value="Metallo-depent_PP-like"/>
</dbReference>
<organism evidence="4 5">
    <name type="scientific">Nocardioides plantarum</name>
    <dbReference type="NCBI Taxonomy" id="29299"/>
    <lineage>
        <taxon>Bacteria</taxon>
        <taxon>Bacillati</taxon>
        <taxon>Actinomycetota</taxon>
        <taxon>Actinomycetes</taxon>
        <taxon>Propionibacteriales</taxon>
        <taxon>Nocardioidaceae</taxon>
        <taxon>Nocardioides</taxon>
    </lineage>
</organism>
<dbReference type="Gene3D" id="2.60.40.380">
    <property type="entry name" value="Purple acid phosphatase-like, N-terminal"/>
    <property type="match status" value="1"/>
</dbReference>
<dbReference type="InterPro" id="IPR018946">
    <property type="entry name" value="PhoD-like_MPP"/>
</dbReference>
<dbReference type="InterPro" id="IPR052900">
    <property type="entry name" value="Phospholipid_Metab_Enz"/>
</dbReference>
<protein>
    <submittedName>
        <fullName evidence="4">Alkaline phosphatase D family protein</fullName>
    </submittedName>
</protein>
<dbReference type="RefSeq" id="WP_170215258.1">
    <property type="nucleotide sequence ID" value="NZ_JBHMDG010000012.1"/>
</dbReference>
<dbReference type="PANTHER" id="PTHR43606">
    <property type="entry name" value="PHOSPHATASE, PUTATIVE (AFU_ORTHOLOGUE AFUA_6G08710)-RELATED"/>
    <property type="match status" value="1"/>
</dbReference>
<keyword evidence="5" id="KW-1185">Reference proteome</keyword>
<evidence type="ECO:0000259" key="3">
    <source>
        <dbReference type="Pfam" id="PF16655"/>
    </source>
</evidence>
<dbReference type="Gene3D" id="3.60.21.70">
    <property type="entry name" value="PhoD-like phosphatase"/>
    <property type="match status" value="1"/>
</dbReference>
<evidence type="ECO:0000313" key="4">
    <source>
        <dbReference type="EMBL" id="MFB9313334.1"/>
    </source>
</evidence>
<gene>
    <name evidence="4" type="ORF">ACFFRI_09790</name>
</gene>
<proteinExistence type="predicted"/>
<feature type="compositionally biased region" description="Polar residues" evidence="1">
    <location>
        <begin position="568"/>
        <end position="578"/>
    </location>
</feature>
<name>A0ABV5K9B6_9ACTN</name>
<dbReference type="Proteomes" id="UP001589750">
    <property type="component" value="Unassembled WGS sequence"/>
</dbReference>
<comment type="caution">
    <text evidence="4">The sequence shown here is derived from an EMBL/GenBank/DDBJ whole genome shotgun (WGS) entry which is preliminary data.</text>
</comment>
<dbReference type="EMBL" id="JBHMDG010000012">
    <property type="protein sequence ID" value="MFB9313334.1"/>
    <property type="molecule type" value="Genomic_DNA"/>
</dbReference>
<dbReference type="PANTHER" id="PTHR43606:SF2">
    <property type="entry name" value="ALKALINE PHOSPHATASE FAMILY PROTEIN (AFU_ORTHOLOGUE AFUA_5G03860)"/>
    <property type="match status" value="1"/>
</dbReference>
<dbReference type="InterPro" id="IPR006311">
    <property type="entry name" value="TAT_signal"/>
</dbReference>
<feature type="domain" description="Phospholipase D N-terminal" evidence="3">
    <location>
        <begin position="51"/>
        <end position="147"/>
    </location>
</feature>
<sequence length="578" mass="63599">MTTPTGVRRRTVLATGSTGAALTTLAGPGSATAATAPRSPAARAALHHFRHGVASGDPLPTKVLLWTRVTPDAVSKPGSGKGPQVTVTWEVSTRKDFRRIVKRGTFVTGPSRDHTVKLDVAGLTPATWYYYRFGFKGTHSRVGRTRTAPAPGSTPSHLRLGIVSCANWQAGWFAAYRGLAARNDLHAVVHLGDYVYEYGAGGYGYGRDDVDIRTHDPKHEMVSLEDYRRRHAQYKTDTDLQDAHAKFPWIITWDDHEVANDQYATGAENHQATEGDYLRRRARAHRAYDEWMPVRMNSTTKLADGDRLYRRLTFGKLAEISMLDLRTYRSKQVSSALSTSSEGGIDDPDRTITGTQQLGFLERSLSNPTALWKVIGNPVMITPVTFAALPGARRAQVNEVTGLLPDDGLPYNVDQWDGYTADRRRVLEHIEDHHIQNALFVTGDIHSGWAAEVPYDTGSYPLGGTGAVEFVCTSVTSNNLKDITGTPAHTTSTVVEAAILAANPHIKYLNFDDHGFSVLDLDAKRAQMDWFVIGDRADKDTPITYSRSFLTRASTNRVEETDVPLHRQGSQGSQQDGA</sequence>